<dbReference type="InterPro" id="IPR011004">
    <property type="entry name" value="Trimer_LpxA-like_sf"/>
</dbReference>
<evidence type="ECO:0000259" key="7">
    <source>
        <dbReference type="SMART" id="SM01266"/>
    </source>
</evidence>
<dbReference type="SUPFAM" id="SSF51161">
    <property type="entry name" value="Trimeric LpxA-like enzymes"/>
    <property type="match status" value="1"/>
</dbReference>
<dbReference type="Pfam" id="PF00132">
    <property type="entry name" value="Hexapep"/>
    <property type="match status" value="1"/>
</dbReference>
<dbReference type="GO" id="GO:0005829">
    <property type="term" value="C:cytosol"/>
    <property type="evidence" value="ECO:0007669"/>
    <property type="project" value="TreeGrafter"/>
</dbReference>
<keyword evidence="2" id="KW-0808">Transferase</keyword>
<dbReference type="Gene3D" id="2.160.10.10">
    <property type="entry name" value="Hexapeptide repeat proteins"/>
    <property type="match status" value="1"/>
</dbReference>
<dbReference type="EMBL" id="DWZE01000123">
    <property type="protein sequence ID" value="HJA84258.1"/>
    <property type="molecule type" value="Genomic_DNA"/>
</dbReference>
<dbReference type="CDD" id="cd03357">
    <property type="entry name" value="LbH_MAT_GAT"/>
    <property type="match status" value="1"/>
</dbReference>
<gene>
    <name evidence="8" type="ORF">H9785_09845</name>
</gene>
<evidence type="ECO:0000256" key="5">
    <source>
        <dbReference type="ARBA" id="ARBA00055587"/>
    </source>
</evidence>
<dbReference type="InterPro" id="IPR018357">
    <property type="entry name" value="Hexapep_transf_CS"/>
</dbReference>
<dbReference type="AlphaFoldDB" id="A0A9D2KTS9"/>
<dbReference type="Proteomes" id="UP000823860">
    <property type="component" value="Unassembled WGS sequence"/>
</dbReference>
<dbReference type="PROSITE" id="PS00101">
    <property type="entry name" value="HEXAPEP_TRANSFERASES"/>
    <property type="match status" value="1"/>
</dbReference>
<comment type="similarity">
    <text evidence="1">Belongs to the transferase hexapeptide repeat family.</text>
</comment>
<dbReference type="Pfam" id="PF12464">
    <property type="entry name" value="Mac"/>
    <property type="match status" value="1"/>
</dbReference>
<dbReference type="FunFam" id="2.160.10.10:FF:000025">
    <property type="entry name" value="Hexapeptide-repeat containing-acetyltransferase"/>
    <property type="match status" value="1"/>
</dbReference>
<protein>
    <recommendedName>
        <fullName evidence="6">Nodulation protein L</fullName>
    </recommendedName>
</protein>
<dbReference type="GO" id="GO:0016407">
    <property type="term" value="F:acetyltransferase activity"/>
    <property type="evidence" value="ECO:0007669"/>
    <property type="project" value="InterPro"/>
</dbReference>
<organism evidence="8 9">
    <name type="scientific">Candidatus Bacteroides intestinavium</name>
    <dbReference type="NCBI Taxonomy" id="2838469"/>
    <lineage>
        <taxon>Bacteria</taxon>
        <taxon>Pseudomonadati</taxon>
        <taxon>Bacteroidota</taxon>
        <taxon>Bacteroidia</taxon>
        <taxon>Bacteroidales</taxon>
        <taxon>Bacteroidaceae</taxon>
        <taxon>Bacteroides</taxon>
    </lineage>
</organism>
<keyword evidence="3" id="KW-0677">Repeat</keyword>
<evidence type="ECO:0000313" key="8">
    <source>
        <dbReference type="EMBL" id="HJA84258.1"/>
    </source>
</evidence>
<evidence type="ECO:0000256" key="1">
    <source>
        <dbReference type="ARBA" id="ARBA00007274"/>
    </source>
</evidence>
<dbReference type="InterPro" id="IPR001451">
    <property type="entry name" value="Hexapep"/>
</dbReference>
<dbReference type="InterPro" id="IPR024688">
    <property type="entry name" value="Mac_dom"/>
</dbReference>
<dbReference type="PANTHER" id="PTHR23416:SF23">
    <property type="entry name" value="ACETYLTRANSFERASE C18B11.09C-RELATED"/>
    <property type="match status" value="1"/>
</dbReference>
<dbReference type="InterPro" id="IPR051159">
    <property type="entry name" value="Hexapeptide_acetyltransf"/>
</dbReference>
<dbReference type="GO" id="GO:0008374">
    <property type="term" value="F:O-acyltransferase activity"/>
    <property type="evidence" value="ECO:0007669"/>
    <property type="project" value="TreeGrafter"/>
</dbReference>
<evidence type="ECO:0000256" key="4">
    <source>
        <dbReference type="ARBA" id="ARBA00023315"/>
    </source>
</evidence>
<proteinExistence type="inferred from homology"/>
<evidence type="ECO:0000256" key="3">
    <source>
        <dbReference type="ARBA" id="ARBA00022737"/>
    </source>
</evidence>
<evidence type="ECO:0000313" key="9">
    <source>
        <dbReference type="Proteomes" id="UP000823860"/>
    </source>
</evidence>
<name>A0A9D2KTS9_9BACE</name>
<sequence>MKTNYQRFLDGEYCNRLDPEVLEMMVQTKRLLARFNATDIADGEIRADILRQMLGSIGKHSNININFTCQCGKHIFIGEKTIVNMNCTFLDENIIHIGNQVLIAPNVQLYTATHPILPQERFIGDWDENSGELFFRTRALPITIGDCAWIGGGAIILPGVTIGENAVIGAGSVVTHSIPANCVAVGNPCRVIRKLK</sequence>
<accession>A0A9D2KTS9</accession>
<keyword evidence="4" id="KW-0012">Acyltransferase</keyword>
<dbReference type="PANTHER" id="PTHR23416">
    <property type="entry name" value="SIALIC ACID SYNTHASE-RELATED"/>
    <property type="match status" value="1"/>
</dbReference>
<comment type="function">
    <text evidence="5">Acetyltransferase implicated in the O-acetylation of Nod factors.</text>
</comment>
<dbReference type="SMART" id="SM01266">
    <property type="entry name" value="Mac"/>
    <property type="match status" value="1"/>
</dbReference>
<evidence type="ECO:0000256" key="6">
    <source>
        <dbReference type="ARBA" id="ARBA00067695"/>
    </source>
</evidence>
<comment type="caution">
    <text evidence="8">The sequence shown here is derived from an EMBL/GenBank/DDBJ whole genome shotgun (WGS) entry which is preliminary data.</text>
</comment>
<evidence type="ECO:0000256" key="2">
    <source>
        <dbReference type="ARBA" id="ARBA00022679"/>
    </source>
</evidence>
<reference evidence="8" key="1">
    <citation type="journal article" date="2021" name="PeerJ">
        <title>Extensive microbial diversity within the chicken gut microbiome revealed by metagenomics and culture.</title>
        <authorList>
            <person name="Gilroy R."/>
            <person name="Ravi A."/>
            <person name="Getino M."/>
            <person name="Pursley I."/>
            <person name="Horton D.L."/>
            <person name="Alikhan N.F."/>
            <person name="Baker D."/>
            <person name="Gharbi K."/>
            <person name="Hall N."/>
            <person name="Watson M."/>
            <person name="Adriaenssens E.M."/>
            <person name="Foster-Nyarko E."/>
            <person name="Jarju S."/>
            <person name="Secka A."/>
            <person name="Antonio M."/>
            <person name="Oren A."/>
            <person name="Chaudhuri R.R."/>
            <person name="La Ragione R."/>
            <person name="Hildebrand F."/>
            <person name="Pallen M.J."/>
        </authorList>
    </citation>
    <scope>NUCLEOTIDE SEQUENCE</scope>
    <source>
        <strain evidence="8">ChiHecec1B25-7008</strain>
    </source>
</reference>
<feature type="domain" description="Maltose/galactoside acetyltransferase" evidence="7">
    <location>
        <begin position="5"/>
        <end position="59"/>
    </location>
</feature>
<reference evidence="8" key="2">
    <citation type="submission" date="2021-04" db="EMBL/GenBank/DDBJ databases">
        <authorList>
            <person name="Gilroy R."/>
        </authorList>
    </citation>
    <scope>NUCLEOTIDE SEQUENCE</scope>
    <source>
        <strain evidence="8">ChiHecec1B25-7008</strain>
    </source>
</reference>